<evidence type="ECO:0000313" key="2">
    <source>
        <dbReference type="EMBL" id="KAJ8366789.1"/>
    </source>
</evidence>
<dbReference type="AlphaFoldDB" id="A0AAD7VZW4"/>
<evidence type="ECO:0000256" key="1">
    <source>
        <dbReference type="SAM" id="MobiDB-lite"/>
    </source>
</evidence>
<protein>
    <submittedName>
        <fullName evidence="2">Uncharacterized protein</fullName>
    </submittedName>
</protein>
<accession>A0AAD7VZW4</accession>
<proteinExistence type="predicted"/>
<comment type="caution">
    <text evidence="2">The sequence shown here is derived from an EMBL/GenBank/DDBJ whole genome shotgun (WGS) entry which is preliminary data.</text>
</comment>
<organism evidence="2 3">
    <name type="scientific">Aldrovandia affinis</name>
    <dbReference type="NCBI Taxonomy" id="143900"/>
    <lineage>
        <taxon>Eukaryota</taxon>
        <taxon>Metazoa</taxon>
        <taxon>Chordata</taxon>
        <taxon>Craniata</taxon>
        <taxon>Vertebrata</taxon>
        <taxon>Euteleostomi</taxon>
        <taxon>Actinopterygii</taxon>
        <taxon>Neopterygii</taxon>
        <taxon>Teleostei</taxon>
        <taxon>Notacanthiformes</taxon>
        <taxon>Halosauridae</taxon>
        <taxon>Aldrovandia</taxon>
    </lineage>
</organism>
<gene>
    <name evidence="2" type="ORF">AAFF_G00342220</name>
</gene>
<reference evidence="2" key="1">
    <citation type="journal article" date="2023" name="Science">
        <title>Genome structures resolve the early diversification of teleost fishes.</title>
        <authorList>
            <person name="Parey E."/>
            <person name="Louis A."/>
            <person name="Montfort J."/>
            <person name="Bouchez O."/>
            <person name="Roques C."/>
            <person name="Iampietro C."/>
            <person name="Lluch J."/>
            <person name="Castinel A."/>
            <person name="Donnadieu C."/>
            <person name="Desvignes T."/>
            <person name="Floi Bucao C."/>
            <person name="Jouanno E."/>
            <person name="Wen M."/>
            <person name="Mejri S."/>
            <person name="Dirks R."/>
            <person name="Jansen H."/>
            <person name="Henkel C."/>
            <person name="Chen W.J."/>
            <person name="Zahm M."/>
            <person name="Cabau C."/>
            <person name="Klopp C."/>
            <person name="Thompson A.W."/>
            <person name="Robinson-Rechavi M."/>
            <person name="Braasch I."/>
            <person name="Lecointre G."/>
            <person name="Bobe J."/>
            <person name="Postlethwait J.H."/>
            <person name="Berthelot C."/>
            <person name="Roest Crollius H."/>
            <person name="Guiguen Y."/>
        </authorList>
    </citation>
    <scope>NUCLEOTIDE SEQUENCE</scope>
    <source>
        <strain evidence="2">NC1722</strain>
    </source>
</reference>
<dbReference type="Proteomes" id="UP001221898">
    <property type="component" value="Unassembled WGS sequence"/>
</dbReference>
<feature type="region of interest" description="Disordered" evidence="1">
    <location>
        <begin position="35"/>
        <end position="68"/>
    </location>
</feature>
<evidence type="ECO:0000313" key="3">
    <source>
        <dbReference type="Proteomes" id="UP001221898"/>
    </source>
</evidence>
<name>A0AAD7VZW4_9TELE</name>
<feature type="compositionally biased region" description="Acidic residues" evidence="1">
    <location>
        <begin position="38"/>
        <end position="54"/>
    </location>
</feature>
<sequence length="106" mass="11280">MLSLSGSFYETENNAVNTGKESNGACCWGSMMWSGAEREEEELEESSFEEEAEPENGLAASPAVGSYGTSPDGIVGYLSSYRPLGPGEFEPYVDMYAVKSAASKLG</sequence>
<dbReference type="EMBL" id="JAINUG010000543">
    <property type="protein sequence ID" value="KAJ8366789.1"/>
    <property type="molecule type" value="Genomic_DNA"/>
</dbReference>
<keyword evidence="3" id="KW-1185">Reference proteome</keyword>